<comment type="caution">
    <text evidence="2">The sequence shown here is derived from an EMBL/GenBank/DDBJ whole genome shotgun (WGS) entry which is preliminary data.</text>
</comment>
<keyword evidence="3" id="KW-1185">Reference proteome</keyword>
<proteinExistence type="predicted"/>
<keyword evidence="1" id="KW-1133">Transmembrane helix</keyword>
<feature type="transmembrane region" description="Helical" evidence="1">
    <location>
        <begin position="340"/>
        <end position="364"/>
    </location>
</feature>
<dbReference type="OrthoDB" id="2830640at2759"/>
<keyword evidence="1" id="KW-0812">Transmembrane</keyword>
<protein>
    <submittedName>
        <fullName evidence="2">Uncharacterized protein</fullName>
    </submittedName>
</protein>
<keyword evidence="1" id="KW-0472">Membrane</keyword>
<dbReference type="EMBL" id="NAJQ01000062">
    <property type="protein sequence ID" value="TKA80854.1"/>
    <property type="molecule type" value="Genomic_DNA"/>
</dbReference>
<sequence>MGTTSTPYAAQNPENVVGLDINCTDGSNPPPTTTELSSDEVEKWFTSHPTGPVAALRLLVLADHQPDSPSSWLTKPHFTEEVITHAIWRPDAYLNLLANRSGGCAALLDDPWCFVLKPPSDDGPACSLALSRRGNVVKGIYSYQSKGHRTPEGADIFNPLAALKRETIQSGWRSTGLQIISLPQAIARAHARYITTELNSALTALSTLEHDINHYNPSSHPTSTADFAPWNHTLHQTSTHLLALERRARFQSQLLSAIETLTKTQTHYKNIPYPPLAPLRSQQETWTFDLATLPRRIENARNAITAFTQLRTAQLSLSIARSSREMTEAALRDNATMKTIAILTMVFLPSTAVATFFSMGMFDWSAGAGRGLVTKWVWVFFAVAGPLTGVVLGFWWWWARRYERGIGARFSGREGEVEGGRGVALLHREDRGLEGAEEMLGDCGDGDVEMQEVRANGKYDG</sequence>
<evidence type="ECO:0000313" key="2">
    <source>
        <dbReference type="EMBL" id="TKA80854.1"/>
    </source>
</evidence>
<reference evidence="2 3" key="1">
    <citation type="submission" date="2017-03" db="EMBL/GenBank/DDBJ databases">
        <title>Genomes of endolithic fungi from Antarctica.</title>
        <authorList>
            <person name="Coleine C."/>
            <person name="Masonjones S."/>
            <person name="Stajich J.E."/>
        </authorList>
    </citation>
    <scope>NUCLEOTIDE SEQUENCE [LARGE SCALE GENOMIC DNA]</scope>
    <source>
        <strain evidence="2 3">CCFEE 5184</strain>
    </source>
</reference>
<dbReference type="STRING" id="329884.A0A4U0XT58"/>
<accession>A0A4U0XT58</accession>
<dbReference type="Proteomes" id="UP000309340">
    <property type="component" value="Unassembled WGS sequence"/>
</dbReference>
<dbReference type="AlphaFoldDB" id="A0A4U0XT58"/>
<dbReference type="Gene3D" id="1.20.58.340">
    <property type="entry name" value="Magnesium transport protein CorA, transmembrane region"/>
    <property type="match status" value="1"/>
</dbReference>
<gene>
    <name evidence="2" type="ORF">B0A55_02343</name>
</gene>
<evidence type="ECO:0000256" key="1">
    <source>
        <dbReference type="SAM" id="Phobius"/>
    </source>
</evidence>
<name>A0A4U0XT58_9PEZI</name>
<evidence type="ECO:0000313" key="3">
    <source>
        <dbReference type="Proteomes" id="UP000309340"/>
    </source>
</evidence>
<organism evidence="2 3">
    <name type="scientific">Friedmanniomyces simplex</name>
    <dbReference type="NCBI Taxonomy" id="329884"/>
    <lineage>
        <taxon>Eukaryota</taxon>
        <taxon>Fungi</taxon>
        <taxon>Dikarya</taxon>
        <taxon>Ascomycota</taxon>
        <taxon>Pezizomycotina</taxon>
        <taxon>Dothideomycetes</taxon>
        <taxon>Dothideomycetidae</taxon>
        <taxon>Mycosphaerellales</taxon>
        <taxon>Teratosphaeriaceae</taxon>
        <taxon>Friedmanniomyces</taxon>
    </lineage>
</organism>
<feature type="transmembrane region" description="Helical" evidence="1">
    <location>
        <begin position="376"/>
        <end position="399"/>
    </location>
</feature>